<dbReference type="PATRIC" id="fig|768679.9.peg.470"/>
<name>G4RNH7_THETK</name>
<dbReference type="HOGENOM" id="CLU_2695919_0_0_2"/>
<dbReference type="eggNOG" id="arCOG05445">
    <property type="taxonomic scope" value="Archaea"/>
</dbReference>
<dbReference type="Proteomes" id="UP000002654">
    <property type="component" value="Chromosome"/>
</dbReference>
<keyword evidence="2" id="KW-1185">Reference proteome</keyword>
<gene>
    <name evidence="1" type="ordered locus">TTX_0454</name>
</gene>
<protein>
    <recommendedName>
        <fullName evidence="3">ArsR family transcriptional regulator</fullName>
    </recommendedName>
</protein>
<sequence>MKGLAVALVQDVIETFYKLRKQEVVTSDEIMELLKRARPDITEADVRKALMVLELHGKIYVKRVVKGGKDVYQIIRRQ</sequence>
<dbReference type="AlphaFoldDB" id="G4RNH7"/>
<reference evidence="1 2" key="1">
    <citation type="journal article" date="2011" name="PLoS ONE">
        <title>The complete genome sequence of Thermoproteus tenax: a physiologically versatile member of the Crenarchaeota.</title>
        <authorList>
            <person name="Siebers B."/>
            <person name="Zaparty M."/>
            <person name="Raddatz G."/>
            <person name="Tjaden B."/>
            <person name="Albers S.V."/>
            <person name="Bell S.D."/>
            <person name="Blombach F."/>
            <person name="Kletzin A."/>
            <person name="Kyrpides N."/>
            <person name="Lanz C."/>
            <person name="Plagens A."/>
            <person name="Rampp M."/>
            <person name="Rosinus A."/>
            <person name="von Jan M."/>
            <person name="Makarova K.S."/>
            <person name="Klenk H.P."/>
            <person name="Schuster S.C."/>
            <person name="Hensel R."/>
        </authorList>
    </citation>
    <scope>NUCLEOTIDE SEQUENCE [LARGE SCALE GENOMIC DNA]</scope>
    <source>
        <strain evidence="2">ATCC 35583 / DSM 2078 / JCM 9277 / NBRC 100435 / Kra 1</strain>
    </source>
</reference>
<proteinExistence type="predicted"/>
<evidence type="ECO:0008006" key="3">
    <source>
        <dbReference type="Google" id="ProtNLM"/>
    </source>
</evidence>
<organism evidence="1 2">
    <name type="scientific">Thermoproteus tenax (strain ATCC 35583 / DSM 2078 / JCM 9277 / NBRC 100435 / Kra 1)</name>
    <dbReference type="NCBI Taxonomy" id="768679"/>
    <lineage>
        <taxon>Archaea</taxon>
        <taxon>Thermoproteota</taxon>
        <taxon>Thermoprotei</taxon>
        <taxon>Thermoproteales</taxon>
        <taxon>Thermoproteaceae</taxon>
        <taxon>Thermoproteus</taxon>
    </lineage>
</organism>
<dbReference type="RefSeq" id="WP_014126378.1">
    <property type="nucleotide sequence ID" value="NC_016070.1"/>
</dbReference>
<dbReference type="GeneID" id="11263456"/>
<dbReference type="STRING" id="768679.TTX_0454"/>
<dbReference type="EMBL" id="FN869859">
    <property type="protein sequence ID" value="CCC81121.1"/>
    <property type="molecule type" value="Genomic_DNA"/>
</dbReference>
<evidence type="ECO:0000313" key="1">
    <source>
        <dbReference type="EMBL" id="CCC81121.1"/>
    </source>
</evidence>
<accession>G4RNH7</accession>
<dbReference type="KEGG" id="ttn:TTX_0454"/>
<evidence type="ECO:0000313" key="2">
    <source>
        <dbReference type="Proteomes" id="UP000002654"/>
    </source>
</evidence>
<dbReference type="PaxDb" id="768679-TTX_0454"/>
<dbReference type="OrthoDB" id="25827at2157"/>